<organism evidence="1 2">
    <name type="scientific">Ladona fulva</name>
    <name type="common">Scarce chaser dragonfly</name>
    <name type="synonym">Libellula fulva</name>
    <dbReference type="NCBI Taxonomy" id="123851"/>
    <lineage>
        <taxon>Eukaryota</taxon>
        <taxon>Metazoa</taxon>
        <taxon>Ecdysozoa</taxon>
        <taxon>Arthropoda</taxon>
        <taxon>Hexapoda</taxon>
        <taxon>Insecta</taxon>
        <taxon>Pterygota</taxon>
        <taxon>Palaeoptera</taxon>
        <taxon>Odonata</taxon>
        <taxon>Epiprocta</taxon>
        <taxon>Anisoptera</taxon>
        <taxon>Libelluloidea</taxon>
        <taxon>Libellulidae</taxon>
        <taxon>Ladona</taxon>
    </lineage>
</organism>
<protein>
    <submittedName>
        <fullName evidence="1">Uncharacterized protein</fullName>
    </submittedName>
</protein>
<name>A0A8K0KJ31_LADFU</name>
<dbReference type="AlphaFoldDB" id="A0A8K0KJ31"/>
<sequence length="153" mass="17253">MHVLAAVEPRRPRRRLGSQHRLLVFMSAPRRSGPISRCFPRRFTALVPQTTAKAHLPQMEPIQGNKVKMEGQDTAEQRHLEMLAHAVRSVLRFWEGNSQLMFPYSASLPFDTVVLFGDGGVHPQPGQSRAFWRLPTPSLAKADDLITPTNCVF</sequence>
<comment type="caution">
    <text evidence="1">The sequence shown here is derived from an EMBL/GenBank/DDBJ whole genome shotgun (WGS) entry which is preliminary data.</text>
</comment>
<proteinExistence type="predicted"/>
<keyword evidence="2" id="KW-1185">Reference proteome</keyword>
<reference evidence="1" key="2">
    <citation type="submission" date="2017-10" db="EMBL/GenBank/DDBJ databases">
        <title>Ladona fulva Genome sequencing and assembly.</title>
        <authorList>
            <person name="Murali S."/>
            <person name="Richards S."/>
            <person name="Bandaranaike D."/>
            <person name="Bellair M."/>
            <person name="Blankenburg K."/>
            <person name="Chao H."/>
            <person name="Dinh H."/>
            <person name="Doddapaneni H."/>
            <person name="Dugan-Rocha S."/>
            <person name="Elkadiri S."/>
            <person name="Gnanaolivu R."/>
            <person name="Hernandez B."/>
            <person name="Skinner E."/>
            <person name="Javaid M."/>
            <person name="Lee S."/>
            <person name="Li M."/>
            <person name="Ming W."/>
            <person name="Munidasa M."/>
            <person name="Muniz J."/>
            <person name="Nguyen L."/>
            <person name="Hughes D."/>
            <person name="Osuji N."/>
            <person name="Pu L.-L."/>
            <person name="Puazo M."/>
            <person name="Qu C."/>
            <person name="Quiroz J."/>
            <person name="Raj R."/>
            <person name="Weissenberger G."/>
            <person name="Xin Y."/>
            <person name="Zou X."/>
            <person name="Han Y."/>
            <person name="Worley K."/>
            <person name="Muzny D."/>
            <person name="Gibbs R."/>
        </authorList>
    </citation>
    <scope>NUCLEOTIDE SEQUENCE</scope>
    <source>
        <strain evidence="1">Sampled in the wild</strain>
    </source>
</reference>
<evidence type="ECO:0000313" key="2">
    <source>
        <dbReference type="Proteomes" id="UP000792457"/>
    </source>
</evidence>
<dbReference type="Proteomes" id="UP000792457">
    <property type="component" value="Unassembled WGS sequence"/>
</dbReference>
<evidence type="ECO:0000313" key="1">
    <source>
        <dbReference type="EMBL" id="KAG8234615.1"/>
    </source>
</evidence>
<gene>
    <name evidence="1" type="ORF">J437_LFUL015028</name>
</gene>
<dbReference type="EMBL" id="KZ308832">
    <property type="protein sequence ID" value="KAG8234615.1"/>
    <property type="molecule type" value="Genomic_DNA"/>
</dbReference>
<accession>A0A8K0KJ31</accession>
<reference evidence="1" key="1">
    <citation type="submission" date="2013-04" db="EMBL/GenBank/DDBJ databases">
        <authorList>
            <person name="Qu J."/>
            <person name="Murali S.C."/>
            <person name="Bandaranaike D."/>
            <person name="Bellair M."/>
            <person name="Blankenburg K."/>
            <person name="Chao H."/>
            <person name="Dinh H."/>
            <person name="Doddapaneni H."/>
            <person name="Downs B."/>
            <person name="Dugan-Rocha S."/>
            <person name="Elkadiri S."/>
            <person name="Gnanaolivu R.D."/>
            <person name="Hernandez B."/>
            <person name="Javaid M."/>
            <person name="Jayaseelan J.C."/>
            <person name="Lee S."/>
            <person name="Li M."/>
            <person name="Ming W."/>
            <person name="Munidasa M."/>
            <person name="Muniz J."/>
            <person name="Nguyen L."/>
            <person name="Ongeri F."/>
            <person name="Osuji N."/>
            <person name="Pu L.-L."/>
            <person name="Puazo M."/>
            <person name="Qu C."/>
            <person name="Quiroz J."/>
            <person name="Raj R."/>
            <person name="Weissenberger G."/>
            <person name="Xin Y."/>
            <person name="Zou X."/>
            <person name="Han Y."/>
            <person name="Richards S."/>
            <person name="Worley K."/>
            <person name="Muzny D."/>
            <person name="Gibbs R."/>
        </authorList>
    </citation>
    <scope>NUCLEOTIDE SEQUENCE</scope>
    <source>
        <strain evidence="1">Sampled in the wild</strain>
    </source>
</reference>